<reference evidence="3" key="1">
    <citation type="journal article" date="2020" name="Stud. Mycol.">
        <title>101 Dothideomycetes genomes: A test case for predicting lifestyles and emergence of pathogens.</title>
        <authorList>
            <person name="Haridas S."/>
            <person name="Albert R."/>
            <person name="Binder M."/>
            <person name="Bloem J."/>
            <person name="LaButti K."/>
            <person name="Salamov A."/>
            <person name="Andreopoulos B."/>
            <person name="Baker S."/>
            <person name="Barry K."/>
            <person name="Bills G."/>
            <person name="Bluhm B."/>
            <person name="Cannon C."/>
            <person name="Castanera R."/>
            <person name="Culley D."/>
            <person name="Daum C."/>
            <person name="Ezra D."/>
            <person name="Gonzalez J."/>
            <person name="Henrissat B."/>
            <person name="Kuo A."/>
            <person name="Liang C."/>
            <person name="Lipzen A."/>
            <person name="Lutzoni F."/>
            <person name="Magnuson J."/>
            <person name="Mondo S."/>
            <person name="Nolan M."/>
            <person name="Ohm R."/>
            <person name="Pangilinan J."/>
            <person name="Park H.-J."/>
            <person name="Ramirez L."/>
            <person name="Alfaro M."/>
            <person name="Sun H."/>
            <person name="Tritt A."/>
            <person name="Yoshinaga Y."/>
            <person name="Zwiers L.-H."/>
            <person name="Turgeon B."/>
            <person name="Goodwin S."/>
            <person name="Spatafora J."/>
            <person name="Crous P."/>
            <person name="Grigoriev I."/>
        </authorList>
    </citation>
    <scope>NUCLEOTIDE SEQUENCE [LARGE SCALE GENOMIC DNA]</scope>
    <source>
        <strain evidence="3">CECT 20119</strain>
    </source>
</reference>
<feature type="compositionally biased region" description="Polar residues" evidence="1">
    <location>
        <begin position="41"/>
        <end position="59"/>
    </location>
</feature>
<keyword evidence="3" id="KW-1185">Reference proteome</keyword>
<dbReference type="EMBL" id="ML992508">
    <property type="protein sequence ID" value="KAF2222697.1"/>
    <property type="molecule type" value="Genomic_DNA"/>
</dbReference>
<gene>
    <name evidence="2" type="ORF">BDZ85DRAFT_319932</name>
</gene>
<evidence type="ECO:0000256" key="1">
    <source>
        <dbReference type="SAM" id="MobiDB-lite"/>
    </source>
</evidence>
<feature type="region of interest" description="Disordered" evidence="1">
    <location>
        <begin position="30"/>
        <end position="77"/>
    </location>
</feature>
<name>A0A6A6GAJ9_9PEZI</name>
<feature type="compositionally biased region" description="Low complexity" evidence="1">
    <location>
        <begin position="60"/>
        <end position="72"/>
    </location>
</feature>
<evidence type="ECO:0000313" key="2">
    <source>
        <dbReference type="EMBL" id="KAF2222697.1"/>
    </source>
</evidence>
<dbReference type="Proteomes" id="UP000799538">
    <property type="component" value="Unassembled WGS sequence"/>
</dbReference>
<organism evidence="2 3">
    <name type="scientific">Elsinoe ampelina</name>
    <dbReference type="NCBI Taxonomy" id="302913"/>
    <lineage>
        <taxon>Eukaryota</taxon>
        <taxon>Fungi</taxon>
        <taxon>Dikarya</taxon>
        <taxon>Ascomycota</taxon>
        <taxon>Pezizomycotina</taxon>
        <taxon>Dothideomycetes</taxon>
        <taxon>Dothideomycetidae</taxon>
        <taxon>Myriangiales</taxon>
        <taxon>Elsinoaceae</taxon>
        <taxon>Elsinoe</taxon>
    </lineage>
</organism>
<proteinExistence type="predicted"/>
<dbReference type="OrthoDB" id="62952at2759"/>
<dbReference type="PANTHER" id="PTHR42085:SF1">
    <property type="entry name" value="F-BOX DOMAIN-CONTAINING PROTEIN"/>
    <property type="match status" value="1"/>
</dbReference>
<evidence type="ECO:0000313" key="3">
    <source>
        <dbReference type="Proteomes" id="UP000799538"/>
    </source>
</evidence>
<sequence length="321" mass="35784">MSRASFSIPAAHPSTFRESVLSTRQLSFTTLATNEPTTPTSRKSTLTAIPDSTSLDVQMSSPTSSYAPSLSSTPPPLPPTVASSPLFRLPRELRLQIYTYLLSSHPLGINFPSPHLDRNLTPALLRTTSPILAETLPVLYGNNRFIFSHPSDANVFSHAYADADAVRTYTSELILRVKNSDAKLWTSYFNSNDGRRSLVQDFPALKRVTVRFRGPRYVGHLSAEDNAMAWLREQTLVEVVTSVRKCAVEVFVEVCVKVPEGWRGDAFERALEAVVRGNLRARRERGEEVVPEEGEGVVRRRDRRGNLGWEGVWVKVETEGT</sequence>
<protein>
    <recommendedName>
        <fullName evidence="4">F-box domain-containing protein</fullName>
    </recommendedName>
</protein>
<accession>A0A6A6GAJ9</accession>
<evidence type="ECO:0008006" key="4">
    <source>
        <dbReference type="Google" id="ProtNLM"/>
    </source>
</evidence>
<feature type="compositionally biased region" description="Low complexity" evidence="1">
    <location>
        <begin position="30"/>
        <end position="40"/>
    </location>
</feature>
<dbReference type="AlphaFoldDB" id="A0A6A6GAJ9"/>
<dbReference type="InterPro" id="IPR038883">
    <property type="entry name" value="AN11006-like"/>
</dbReference>
<dbReference type="PANTHER" id="PTHR42085">
    <property type="entry name" value="F-BOX DOMAIN-CONTAINING PROTEIN"/>
    <property type="match status" value="1"/>
</dbReference>